<dbReference type="InterPro" id="IPR036390">
    <property type="entry name" value="WH_DNA-bd_sf"/>
</dbReference>
<evidence type="ECO:0000256" key="4">
    <source>
        <dbReference type="ARBA" id="ARBA00023163"/>
    </source>
</evidence>
<evidence type="ECO:0000259" key="5">
    <source>
        <dbReference type="PROSITE" id="PS50931"/>
    </source>
</evidence>
<dbReference type="InterPro" id="IPR000847">
    <property type="entry name" value="LysR_HTH_N"/>
</dbReference>
<comment type="caution">
    <text evidence="6">The sequence shown here is derived from an EMBL/GenBank/DDBJ whole genome shotgun (WGS) entry which is preliminary data.</text>
</comment>
<dbReference type="PANTHER" id="PTHR30427">
    <property type="entry name" value="TRANSCRIPTIONAL ACTIVATOR PROTEIN LYSR"/>
    <property type="match status" value="1"/>
</dbReference>
<dbReference type="SUPFAM" id="SSF53850">
    <property type="entry name" value="Periplasmic binding protein-like II"/>
    <property type="match status" value="1"/>
</dbReference>
<name>A0A2S9JH20_9HYPH</name>
<dbReference type="Gene3D" id="3.40.190.290">
    <property type="match status" value="1"/>
</dbReference>
<dbReference type="PANTHER" id="PTHR30427:SF1">
    <property type="entry name" value="TRANSCRIPTIONAL ACTIVATOR PROTEIN LYSR"/>
    <property type="match status" value="1"/>
</dbReference>
<sequence length="305" mass="33181">MNFRQLEIFRAVISGGSASRASELLDISQPAISRSITDLEASLGFPLFNRVRGRLVITPEGQLFSEEVANAFLAMDRLKASSLTIRDLGSGHIRIASLAAMGSTLIPRAIKLFQEEHKGVGVTLHVDSSPNVKEFVAKGQFDIGLAADEIDLTGVDHQRFASFKAVCVLPHNHPLTSQKAIRPEFLHREPFIALAPGDRARTELDLIFRKHEAVPSIVVETPNSSTVCALALEGIGVGIANPIAAEGYSERGLEVRPFTPDVHFKSHLLFRPDVQRSRIVNAMAAALMQARSLPPTGAKSQRDLI</sequence>
<dbReference type="InterPro" id="IPR036388">
    <property type="entry name" value="WH-like_DNA-bd_sf"/>
</dbReference>
<evidence type="ECO:0000256" key="2">
    <source>
        <dbReference type="ARBA" id="ARBA00023015"/>
    </source>
</evidence>
<keyword evidence="3" id="KW-0238">DNA-binding</keyword>
<dbReference type="Proteomes" id="UP000238563">
    <property type="component" value="Unassembled WGS sequence"/>
</dbReference>
<proteinExistence type="inferred from homology"/>
<keyword evidence="7" id="KW-1185">Reference proteome</keyword>
<accession>A0A2S9JH20</accession>
<evidence type="ECO:0000313" key="6">
    <source>
        <dbReference type="EMBL" id="PRD52167.1"/>
    </source>
</evidence>
<dbReference type="Pfam" id="PF03466">
    <property type="entry name" value="LysR_substrate"/>
    <property type="match status" value="1"/>
</dbReference>
<dbReference type="InterPro" id="IPR005119">
    <property type="entry name" value="LysR_subst-bd"/>
</dbReference>
<dbReference type="GO" id="GO:0043565">
    <property type="term" value="F:sequence-specific DNA binding"/>
    <property type="evidence" value="ECO:0007669"/>
    <property type="project" value="TreeGrafter"/>
</dbReference>
<feature type="domain" description="HTH lysR-type" evidence="5">
    <location>
        <begin position="1"/>
        <end position="58"/>
    </location>
</feature>
<dbReference type="OrthoDB" id="7260751at2"/>
<gene>
    <name evidence="6" type="ORF">C5750_14715</name>
</gene>
<organism evidence="6 7">
    <name type="scientific">Phyllobacterium myrsinacearum</name>
    <dbReference type="NCBI Taxonomy" id="28101"/>
    <lineage>
        <taxon>Bacteria</taxon>
        <taxon>Pseudomonadati</taxon>
        <taxon>Pseudomonadota</taxon>
        <taxon>Alphaproteobacteria</taxon>
        <taxon>Hyphomicrobiales</taxon>
        <taxon>Phyllobacteriaceae</taxon>
        <taxon>Phyllobacterium</taxon>
    </lineage>
</organism>
<dbReference type="Pfam" id="PF00126">
    <property type="entry name" value="HTH_1"/>
    <property type="match status" value="1"/>
</dbReference>
<dbReference type="GO" id="GO:0010628">
    <property type="term" value="P:positive regulation of gene expression"/>
    <property type="evidence" value="ECO:0007669"/>
    <property type="project" value="TreeGrafter"/>
</dbReference>
<dbReference type="AlphaFoldDB" id="A0A2S9JH20"/>
<evidence type="ECO:0000256" key="1">
    <source>
        <dbReference type="ARBA" id="ARBA00009437"/>
    </source>
</evidence>
<keyword evidence="2" id="KW-0805">Transcription regulation</keyword>
<keyword evidence="4" id="KW-0804">Transcription</keyword>
<dbReference type="SUPFAM" id="SSF46785">
    <property type="entry name" value="Winged helix' DNA-binding domain"/>
    <property type="match status" value="1"/>
</dbReference>
<evidence type="ECO:0000313" key="7">
    <source>
        <dbReference type="Proteomes" id="UP000238563"/>
    </source>
</evidence>
<dbReference type="GO" id="GO:0003700">
    <property type="term" value="F:DNA-binding transcription factor activity"/>
    <property type="evidence" value="ECO:0007669"/>
    <property type="project" value="InterPro"/>
</dbReference>
<evidence type="ECO:0000256" key="3">
    <source>
        <dbReference type="ARBA" id="ARBA00023125"/>
    </source>
</evidence>
<dbReference type="Gene3D" id="1.10.10.10">
    <property type="entry name" value="Winged helix-like DNA-binding domain superfamily/Winged helix DNA-binding domain"/>
    <property type="match status" value="1"/>
</dbReference>
<dbReference type="CDD" id="cd08415">
    <property type="entry name" value="PBP2_LysR_opines_like"/>
    <property type="match status" value="1"/>
</dbReference>
<dbReference type="PROSITE" id="PS50931">
    <property type="entry name" value="HTH_LYSR"/>
    <property type="match status" value="1"/>
</dbReference>
<dbReference type="InterPro" id="IPR037424">
    <property type="entry name" value="NocR_PBP2"/>
</dbReference>
<dbReference type="PRINTS" id="PR00039">
    <property type="entry name" value="HTHLYSR"/>
</dbReference>
<protein>
    <submittedName>
        <fullName evidence="6">LysR family transcriptional regulator</fullName>
    </submittedName>
</protein>
<reference evidence="6 7" key="1">
    <citation type="submission" date="2018-02" db="EMBL/GenBank/DDBJ databases">
        <title>The draft genome of Phyllobacterium myrsinacearum DSM5892.</title>
        <authorList>
            <person name="Li L."/>
            <person name="Liu L."/>
            <person name="Zhang X."/>
            <person name="Wang T."/>
        </authorList>
    </citation>
    <scope>NUCLEOTIDE SEQUENCE [LARGE SCALE GENOMIC DNA]</scope>
    <source>
        <strain evidence="6 7">DSM 5892</strain>
    </source>
</reference>
<dbReference type="EMBL" id="PVBT01000004">
    <property type="protein sequence ID" value="PRD52167.1"/>
    <property type="molecule type" value="Genomic_DNA"/>
</dbReference>
<dbReference type="RefSeq" id="WP_105734677.1">
    <property type="nucleotide sequence ID" value="NZ_PVBT01000004.1"/>
</dbReference>
<comment type="similarity">
    <text evidence="1">Belongs to the LysR transcriptional regulatory family.</text>
</comment>